<proteinExistence type="predicted"/>
<dbReference type="EMBL" id="JABBWD010000033">
    <property type="protein sequence ID" value="KAG1775475.1"/>
    <property type="molecule type" value="Genomic_DNA"/>
</dbReference>
<dbReference type="GO" id="GO:0016746">
    <property type="term" value="F:acyltransferase activity"/>
    <property type="evidence" value="ECO:0007669"/>
    <property type="project" value="InterPro"/>
</dbReference>
<dbReference type="Proteomes" id="UP000714275">
    <property type="component" value="Unassembled WGS sequence"/>
</dbReference>
<protein>
    <submittedName>
        <fullName evidence="1">Uncharacterized protein</fullName>
    </submittedName>
</protein>
<sequence length="150" mass="16971">MSRKPLNVVQRAHFTFEFPALEPTSPLHDLEKLRGITNLERVVVITKFTEVGSWGSSWRHVPHHLADGCFWRCSISYVNRSDHLSEVGTESLAQMFKDHRKTFRTISCRRLSSTLLLTSSSSPVKISAGACITALDLSPLIRCYLGKRRS</sequence>
<organism evidence="1 2">
    <name type="scientific">Suillus placidus</name>
    <dbReference type="NCBI Taxonomy" id="48579"/>
    <lineage>
        <taxon>Eukaryota</taxon>
        <taxon>Fungi</taxon>
        <taxon>Dikarya</taxon>
        <taxon>Basidiomycota</taxon>
        <taxon>Agaricomycotina</taxon>
        <taxon>Agaricomycetes</taxon>
        <taxon>Agaricomycetidae</taxon>
        <taxon>Boletales</taxon>
        <taxon>Suillineae</taxon>
        <taxon>Suillaceae</taxon>
        <taxon>Suillus</taxon>
    </lineage>
</organism>
<reference evidence="1" key="1">
    <citation type="journal article" date="2020" name="New Phytol.">
        <title>Comparative genomics reveals dynamic genome evolution in host specialist ectomycorrhizal fungi.</title>
        <authorList>
            <person name="Lofgren L.A."/>
            <person name="Nguyen N.H."/>
            <person name="Vilgalys R."/>
            <person name="Ruytinx J."/>
            <person name="Liao H.L."/>
            <person name="Branco S."/>
            <person name="Kuo A."/>
            <person name="LaButti K."/>
            <person name="Lipzen A."/>
            <person name="Andreopoulos W."/>
            <person name="Pangilinan J."/>
            <person name="Riley R."/>
            <person name="Hundley H."/>
            <person name="Na H."/>
            <person name="Barry K."/>
            <person name="Grigoriev I.V."/>
            <person name="Stajich J.E."/>
            <person name="Kennedy P.G."/>
        </authorList>
    </citation>
    <scope>NUCLEOTIDE SEQUENCE</scope>
    <source>
        <strain evidence="1">DOB743</strain>
    </source>
</reference>
<keyword evidence="2" id="KW-1185">Reference proteome</keyword>
<dbReference type="Gene3D" id="3.40.47.10">
    <property type="match status" value="1"/>
</dbReference>
<gene>
    <name evidence="1" type="ORF">EV702DRAFT_1199227</name>
</gene>
<dbReference type="InterPro" id="IPR016039">
    <property type="entry name" value="Thiolase-like"/>
</dbReference>
<evidence type="ECO:0000313" key="2">
    <source>
        <dbReference type="Proteomes" id="UP000714275"/>
    </source>
</evidence>
<dbReference type="AlphaFoldDB" id="A0A9P6ZSJ9"/>
<accession>A0A9P6ZSJ9</accession>
<comment type="caution">
    <text evidence="1">The sequence shown here is derived from an EMBL/GenBank/DDBJ whole genome shotgun (WGS) entry which is preliminary data.</text>
</comment>
<evidence type="ECO:0000313" key="1">
    <source>
        <dbReference type="EMBL" id="KAG1775475.1"/>
    </source>
</evidence>
<dbReference type="OrthoDB" id="4251012at2759"/>
<name>A0A9P6ZSJ9_9AGAM</name>